<dbReference type="RefSeq" id="WP_162840837.1">
    <property type="nucleotide sequence ID" value="NZ_FOCG01000001.1"/>
</dbReference>
<dbReference type="Pfam" id="PF00703">
    <property type="entry name" value="Glyco_hydro_2"/>
    <property type="match status" value="1"/>
</dbReference>
<dbReference type="SUPFAM" id="SSF49785">
    <property type="entry name" value="Galactose-binding domain-like"/>
    <property type="match status" value="4"/>
</dbReference>
<feature type="region of interest" description="Disordered" evidence="6">
    <location>
        <begin position="68"/>
        <end position="117"/>
    </location>
</feature>
<dbReference type="EMBL" id="FOCG01000001">
    <property type="protein sequence ID" value="SEM72818.1"/>
    <property type="molecule type" value="Genomic_DNA"/>
</dbReference>
<dbReference type="InterPro" id="IPR008964">
    <property type="entry name" value="Invasin/intimin_cell_adhesion"/>
</dbReference>
<keyword evidence="5" id="KW-0326">Glycosidase</keyword>
<evidence type="ECO:0000256" key="7">
    <source>
        <dbReference type="SAM" id="Phobius"/>
    </source>
</evidence>
<evidence type="ECO:0000259" key="8">
    <source>
        <dbReference type="PROSITE" id="PS50022"/>
    </source>
</evidence>
<evidence type="ECO:0000313" key="10">
    <source>
        <dbReference type="Proteomes" id="UP000199158"/>
    </source>
</evidence>
<organism evidence="9 10">
    <name type="scientific">Hydrogenoanaerobacterium saccharovorans</name>
    <dbReference type="NCBI Taxonomy" id="474960"/>
    <lineage>
        <taxon>Bacteria</taxon>
        <taxon>Bacillati</taxon>
        <taxon>Bacillota</taxon>
        <taxon>Clostridia</taxon>
        <taxon>Eubacteriales</taxon>
        <taxon>Oscillospiraceae</taxon>
        <taxon>Hydrogenoanaerobacterium</taxon>
    </lineage>
</organism>
<keyword evidence="7" id="KW-1133">Transmembrane helix</keyword>
<evidence type="ECO:0000256" key="5">
    <source>
        <dbReference type="ARBA" id="ARBA00023295"/>
    </source>
</evidence>
<dbReference type="SUPFAM" id="SSF49303">
    <property type="entry name" value="beta-Galactosidase/glucuronidase domain"/>
    <property type="match status" value="1"/>
</dbReference>
<dbReference type="InterPro" id="IPR013783">
    <property type="entry name" value="Ig-like_fold"/>
</dbReference>
<dbReference type="PANTHER" id="PTHR46323:SF2">
    <property type="entry name" value="BETA-GALACTOSIDASE"/>
    <property type="match status" value="1"/>
</dbReference>
<keyword evidence="10" id="KW-1185">Reference proteome</keyword>
<evidence type="ECO:0000256" key="1">
    <source>
        <dbReference type="ARBA" id="ARBA00001412"/>
    </source>
</evidence>
<dbReference type="SUPFAM" id="SSF49373">
    <property type="entry name" value="Invasin/intimin cell-adhesion fragments"/>
    <property type="match status" value="1"/>
</dbReference>
<evidence type="ECO:0000256" key="2">
    <source>
        <dbReference type="ARBA" id="ARBA00007401"/>
    </source>
</evidence>
<keyword evidence="7" id="KW-0812">Transmembrane</keyword>
<comment type="similarity">
    <text evidence="2">Belongs to the glycosyl hydrolase 2 family.</text>
</comment>
<dbReference type="InterPro" id="IPR036156">
    <property type="entry name" value="Beta-gal/glucu_dom_sf"/>
</dbReference>
<gene>
    <name evidence="9" type="ORF">SAMN05216180_1481</name>
</gene>
<reference evidence="9 10" key="1">
    <citation type="submission" date="2016-10" db="EMBL/GenBank/DDBJ databases">
        <authorList>
            <person name="de Groot N.N."/>
        </authorList>
    </citation>
    <scope>NUCLEOTIDE SEQUENCE [LARGE SCALE GENOMIC DNA]</scope>
    <source>
        <strain evidence="9 10">CGMCC 1.5070</strain>
    </source>
</reference>
<dbReference type="PROSITE" id="PS50022">
    <property type="entry name" value="FA58C_3"/>
    <property type="match status" value="2"/>
</dbReference>
<dbReference type="InterPro" id="IPR006102">
    <property type="entry name" value="Ig-like_GH2"/>
</dbReference>
<dbReference type="Gene3D" id="2.60.40.10">
    <property type="entry name" value="Immunoglobulins"/>
    <property type="match status" value="1"/>
</dbReference>
<comment type="catalytic activity">
    <reaction evidence="1">
        <text>Hydrolysis of terminal non-reducing beta-D-galactose residues in beta-D-galactosides.</text>
        <dbReference type="EC" id="3.2.1.23"/>
    </reaction>
</comment>
<dbReference type="Gene3D" id="2.60.40.1080">
    <property type="match status" value="1"/>
</dbReference>
<dbReference type="GO" id="GO:0009341">
    <property type="term" value="C:beta-galactosidase complex"/>
    <property type="evidence" value="ECO:0007669"/>
    <property type="project" value="TreeGrafter"/>
</dbReference>
<dbReference type="InterPro" id="IPR050347">
    <property type="entry name" value="Bact_Beta-galactosidase"/>
</dbReference>
<accession>A0A1H8ASN4</accession>
<name>A0A1H8ASN4_9FIRM</name>
<dbReference type="InterPro" id="IPR008979">
    <property type="entry name" value="Galactose-bd-like_sf"/>
</dbReference>
<feature type="transmembrane region" description="Helical" evidence="7">
    <location>
        <begin position="2326"/>
        <end position="2348"/>
    </location>
</feature>
<dbReference type="Pfam" id="PF07532">
    <property type="entry name" value="Big_4"/>
    <property type="match status" value="1"/>
</dbReference>
<dbReference type="Gene3D" id="1.20.1270.90">
    <property type="entry name" value="AF1782-like"/>
    <property type="match status" value="3"/>
</dbReference>
<dbReference type="InterPro" id="IPR000421">
    <property type="entry name" value="FA58C"/>
</dbReference>
<dbReference type="Gene3D" id="2.60.120.260">
    <property type="entry name" value="Galactose-binding domain-like"/>
    <property type="match status" value="4"/>
</dbReference>
<sequence length="2355" mass="261019">MGRKTRKGIAVFLALYLVIANVLVGFAQTTPITNGEVQLVSGEQVSNPEQGTEQAGEQQAVLQNQKEVMESDAATNAGQQSATQNKEEAAESNTETNAGQQPEPKENSENVQVQPVPDDEQIAQSTEPEVTDEKLSKPAYAVGNLENVSYIDMSKVLVEADDELDSTYSADKVMDGVDSTIWHTKYEAGETDFPHYLEFTLQNPTEINVIEYSPRGNHGAPHYIKGYKIYIAPTVNGQFGDTPYLQGELTLNDRVIHFPALQTVGKLKIVFINRWMPNNEKDTYSMSIGDIKFGKKSSDVPAGEQLTLPQHQFSANASSNADGNLSADKAIDGNADTLWHGRWEGANIPPHWISIKLDKDNVASMPVKSIEVTSRRDKDADDRHPSLNGAMCDVLVSQNGTDYTLAVDNFTLKSGRGAKTVIPVFANAAYIKLAAANDAFQSVAELNVTVYTSPKDDLFTLFRKIVELEKFAQQVSKDVGPDFNQYPNEALDNLKDAINNAKTALEQSAGYNEALTTLAEAQQTFLNSKKMFSAQYFTELLVAAEKLNAETVVGTSDGNCTQEAKSAFEAAINTAKAIDTSSAEITALYNAYLTLQNAMSAFRSSIIIKNDNESMDISGTWKFEMTAKEEASTLNETVKLPGSMDENKKGNSNTANITQHHLNRDYVYVGPATYQREITVPANWSGKNITLNLERTKKTRVWLDGNLVGPQQKSYTTAHVYNVTEFIKPGTKQTLTIEVDNSEAGMPFAMYHTFEDGAAWSHQVSEFTQTNWNGIIGKMELQATPPVYINNFQIRPNVDEKNAKVTITVKRRDTSDALSGAILLTANSWNNDKKSHRADPQELHFSFAAGADETTVTLNYKMGSEMLLWDEFSPTLYKMTAVLRAKQGENQYSSVEERDFGMRKFTTKEINNGKQFQINDRTTMLRGEINCAAFPRTGYSPMELEDWLDIMQTYKNYGMNHVRFHTWTPPDAAFKAADMLGLYLNFELPHWGRKMFGDIEQGDDTDVKYYEEDTKKIFNSYLNSPSAVMFALGNEEHSGFFYYEEFLKFCTALEPTLLYSDIAGHSTYPQSADFAAKYISPQYLPQIVPNNNWDYADAVKKAPIAILGHEPGQLQVYPHYEEEIPKYKDAIVKPRNLEFFWNVLKQAGIGDMSPQFNESTGGLSAMMYRYFTESYIRTNGSGGFHLLGLQDFPGQGTALVGILDAFLDSKGDVTEEEFRQSCSELVVMAKMNQFVFTNDQTFTADVLISNYSAEDVTSPIKWSIQTLSGTVVASGTIADAAAPQGCVTTVGKITANLNGITKAEQLELKLELTNKPEPSSKKYYSVGTNNYSLWVYPKQIDTRAPEQIEVYRNFSNKAQKSLSEGKKVLIISEGTTESLPKSRALTFRPDFWSPMFHREEVKSTNGYMLGSYIDKDHPLFKNFPTDSYANWQWYNTVAGGRGLLINGAPEELKPIMQPIATIDLPDRLAAIFEANVSGGKLMFCSINLLDKTDQVSKQLLACIYDYMQSNEFNPKASVDAQFLKNLIPSKDFKGIKATVAKNQLAVGETAAIEVKCINYKGETINMPPNAELAFVSTDNKIAEVSSKGVITAVGRGVVKVTAKMLLEGYEYTSELIITAGQATLEQVLLDGAKFNASSSNSSYPLTNIHDGRLDTFWHSDYLNPEQKMPQWVTVELKEPVALNMVVCRARKDQVGGAILEGKIYVSNDGKNYKEVCAQTFEKNKNDRMFYFKEQTAKFIKISVEKSDMDSESSNAAAIAEIELLKGDTITSVKEIPQQVVRFGTPIEKVLKKYPMPKEVEVTIGEDKTDTLPVVWNLVEYNPNVAGTYTIEGILFKENVANVKNLKAVYSIKVLPKNTTSPANKEELSSLISSVNALKESDYTAETWANMKRLYKQAVDFNAMTGAIQHDVDVIAESLKEAIEALVRAGEQGNEHPANKEELSSLISSVHALKESDYTGETWANLQQVHKQAVDLNAMTDATQHDVDAMVENLKKAIKALVKAGEQGKEHPAVPENPNDKELFGAVTIKPEQDVKLPDNIKFTVKAKTMIETEQILINGESAKFAYDIKATGSGILSGKLPGKVKVRIKLSPQLYSGAEQGKLKVFYINGKAYEDMNASSIKIGEEWYIEFLTNHFSIYAVTAKEDADVPATNKVYKNSNNSAHDQQLEFWKNAAERIRSAEKGDTVAVNAKWYDKVFYFVMDALRENKDVSLIINWNGGSTIVIPSGKAQPDETGRIYWPLSLLAELYEHEPTGVNPETGGVITVTAPLQAEVQTIVTPKTAGLEEEKITGVAVDNARKAERGDVTTKETADSADSQAYSSAQNVPFTAIMAAMLLITAAGVGVFIWKKNKKPQ</sequence>
<dbReference type="GO" id="GO:0004565">
    <property type="term" value="F:beta-galactosidase activity"/>
    <property type="evidence" value="ECO:0007669"/>
    <property type="project" value="UniProtKB-EC"/>
</dbReference>
<evidence type="ECO:0000313" key="9">
    <source>
        <dbReference type="EMBL" id="SEM72818.1"/>
    </source>
</evidence>
<dbReference type="EC" id="3.2.1.23" evidence="3"/>
<proteinExistence type="inferred from homology"/>
<keyword evidence="4" id="KW-0378">Hydrolase</keyword>
<evidence type="ECO:0000256" key="4">
    <source>
        <dbReference type="ARBA" id="ARBA00022801"/>
    </source>
</evidence>
<dbReference type="STRING" id="474960.SAMN05216180_1481"/>
<dbReference type="Pfam" id="PF00754">
    <property type="entry name" value="F5_F8_type_C"/>
    <property type="match status" value="3"/>
</dbReference>
<dbReference type="Proteomes" id="UP000199158">
    <property type="component" value="Unassembled WGS sequence"/>
</dbReference>
<dbReference type="SUPFAM" id="SSF51445">
    <property type="entry name" value="(Trans)glycosidases"/>
    <property type="match status" value="1"/>
</dbReference>
<feature type="domain" description="F5/8 type C" evidence="8">
    <location>
        <begin position="288"/>
        <end position="359"/>
    </location>
</feature>
<dbReference type="Gene3D" id="3.20.20.80">
    <property type="entry name" value="Glycosidases"/>
    <property type="match status" value="1"/>
</dbReference>
<dbReference type="PANTHER" id="PTHR46323">
    <property type="entry name" value="BETA-GALACTOSIDASE"/>
    <property type="match status" value="1"/>
</dbReference>
<dbReference type="InterPro" id="IPR017853">
    <property type="entry name" value="GH"/>
</dbReference>
<protein>
    <recommendedName>
        <fullName evidence="3">beta-galactosidase</fullName>
        <ecNumber evidence="3">3.2.1.23</ecNumber>
    </recommendedName>
</protein>
<dbReference type="InterPro" id="IPR011081">
    <property type="entry name" value="Big_4"/>
</dbReference>
<evidence type="ECO:0000256" key="6">
    <source>
        <dbReference type="SAM" id="MobiDB-lite"/>
    </source>
</evidence>
<evidence type="ECO:0000256" key="3">
    <source>
        <dbReference type="ARBA" id="ARBA00012756"/>
    </source>
</evidence>
<feature type="compositionally biased region" description="Polar residues" evidence="6">
    <location>
        <begin position="73"/>
        <end position="84"/>
    </location>
</feature>
<feature type="domain" description="F5/8 type C" evidence="8">
    <location>
        <begin position="1617"/>
        <end position="1766"/>
    </location>
</feature>
<dbReference type="GO" id="GO:0005990">
    <property type="term" value="P:lactose catabolic process"/>
    <property type="evidence" value="ECO:0007669"/>
    <property type="project" value="TreeGrafter"/>
</dbReference>
<keyword evidence="7" id="KW-0472">Membrane</keyword>